<feature type="compositionally biased region" description="Polar residues" evidence="1">
    <location>
        <begin position="370"/>
        <end position="382"/>
    </location>
</feature>
<reference evidence="3 4" key="1">
    <citation type="submission" date="2016-04" db="EMBL/GenBank/DDBJ databases">
        <title>Complete genome sequence of Bacillus oceanisediminis strain 2691.</title>
        <authorList>
            <person name="Jeong H."/>
            <person name="Kim H.J."/>
            <person name="Lee D.-W."/>
        </authorList>
    </citation>
    <scope>NUCLEOTIDE SEQUENCE [LARGE SCALE GENOMIC DNA]</scope>
    <source>
        <strain evidence="3 4">2691</strain>
    </source>
</reference>
<protein>
    <recommendedName>
        <fullName evidence="2">Flagellar hook-length control protein-like C-terminal domain-containing protein</fullName>
    </recommendedName>
</protein>
<dbReference type="eggNOG" id="COG3144">
    <property type="taxonomic scope" value="Bacteria"/>
</dbReference>
<dbReference type="AlphaFoldDB" id="A0A160MA74"/>
<evidence type="ECO:0000256" key="1">
    <source>
        <dbReference type="SAM" id="MobiDB-lite"/>
    </source>
</evidence>
<feature type="region of interest" description="Disordered" evidence="1">
    <location>
        <begin position="370"/>
        <end position="417"/>
    </location>
</feature>
<dbReference type="Proteomes" id="UP000077856">
    <property type="component" value="Chromosome"/>
</dbReference>
<name>A0A160MA74_9BACI</name>
<dbReference type="Gene3D" id="3.30.750.140">
    <property type="match status" value="1"/>
</dbReference>
<feature type="domain" description="Flagellar hook-length control protein-like C-terminal" evidence="2">
    <location>
        <begin position="299"/>
        <end position="375"/>
    </location>
</feature>
<accession>A0A160MA74</accession>
<evidence type="ECO:0000259" key="2">
    <source>
        <dbReference type="Pfam" id="PF02120"/>
    </source>
</evidence>
<dbReference type="RefSeq" id="WP_019381764.1">
    <property type="nucleotide sequence ID" value="NZ_CP015506.1"/>
</dbReference>
<dbReference type="STRING" id="1196031.A361_09720"/>
<organism evidence="3 4">
    <name type="scientific">Cytobacillus oceanisediminis 2691</name>
    <dbReference type="NCBI Taxonomy" id="1196031"/>
    <lineage>
        <taxon>Bacteria</taxon>
        <taxon>Bacillati</taxon>
        <taxon>Bacillota</taxon>
        <taxon>Bacilli</taxon>
        <taxon>Bacillales</taxon>
        <taxon>Bacillaceae</taxon>
        <taxon>Cytobacillus</taxon>
    </lineage>
</organism>
<evidence type="ECO:0000313" key="3">
    <source>
        <dbReference type="EMBL" id="AND39394.1"/>
    </source>
</evidence>
<dbReference type="InterPro" id="IPR038610">
    <property type="entry name" value="FliK-like_C_sf"/>
</dbReference>
<dbReference type="EMBL" id="CP015506">
    <property type="protein sequence ID" value="AND39394.1"/>
    <property type="molecule type" value="Genomic_DNA"/>
</dbReference>
<dbReference type="Pfam" id="PF02120">
    <property type="entry name" value="Flg_hook"/>
    <property type="match status" value="1"/>
</dbReference>
<sequence length="417" mass="46410">MQIGGLGFIQAQYSSEDKRSLQDMSSTGFGSLFFSLTGTAKPQAESLPAAADEEKIEQLKELMEFLKVSEITELENGSGLLEKISLQTESDIIVVISEQLNLSQEELVQMLEGFMDQVLPGVKLEDVYSVEDLDGVSKIQLLISAISNFDQKEGMILQGKDFSGALKALKLFDILSAKKDFFSSKINLKEFLNHVQVKIDGLINSTSVDKGSMIQKVFTPLANELNTAKQQNSSANENLGKGAYKIIIRPETALQGFVQVQSFSKPEQMALLNPQGRTVSPDQLMQQFENILSKSSFLKTGGTQKLFIKLNPEHLGALRIELIQKDSAMIARILTSTGSAKEILDSHINGLKQAFSSQNIQIERIEISQQMTQQDRSFNRDPQQQEQRQQQNKDENDLQPESEFNSSFEEALLNTEA</sequence>
<dbReference type="KEGG" id="bon:A361_09720"/>
<dbReference type="InterPro" id="IPR021136">
    <property type="entry name" value="Flagellar_hook_control-like_C"/>
</dbReference>
<dbReference type="CDD" id="cd17470">
    <property type="entry name" value="T3SS_Flik_C"/>
    <property type="match status" value="1"/>
</dbReference>
<gene>
    <name evidence="3" type="ORF">A361_09720</name>
</gene>
<proteinExistence type="predicted"/>
<evidence type="ECO:0000313" key="4">
    <source>
        <dbReference type="Proteomes" id="UP000077856"/>
    </source>
</evidence>